<gene>
    <name evidence="8" type="primary">eutV</name>
    <name evidence="7" type="synonym">pdtaR</name>
    <name evidence="9" type="ORF">BN1095_310089</name>
    <name evidence="8" type="ORF">BN1096_630046</name>
    <name evidence="7" type="ORF">BN1097_620044</name>
    <name evidence="12" type="ORF">SAMEA1402366_00316</name>
    <name evidence="10" type="ORF">SAMEA1402399_01213</name>
    <name evidence="11" type="ORF">SAMEA1710456_00235</name>
</gene>
<dbReference type="Proteomes" id="UP000346772">
    <property type="component" value="Unassembled WGS sequence"/>
</dbReference>
<dbReference type="GO" id="GO:0000160">
    <property type="term" value="P:phosphorelay signal transduction system"/>
    <property type="evidence" value="ECO:0007669"/>
    <property type="project" value="InterPro"/>
</dbReference>
<feature type="modified residue" description="4-aspartylphosphate" evidence="3">
    <location>
        <position position="54"/>
    </location>
</feature>
<dbReference type="SMART" id="SM01012">
    <property type="entry name" value="ANTAR"/>
    <property type="match status" value="1"/>
</dbReference>
<evidence type="ECO:0000256" key="1">
    <source>
        <dbReference type="ARBA" id="ARBA00018672"/>
    </source>
</evidence>
<dbReference type="Gene3D" id="1.10.10.10">
    <property type="entry name" value="Winged helix-like DNA-binding domain superfamily/Winged helix DNA-binding domain"/>
    <property type="match status" value="1"/>
</dbReference>
<evidence type="ECO:0000259" key="6">
    <source>
        <dbReference type="PROSITE" id="PS50921"/>
    </source>
</evidence>
<dbReference type="AlphaFoldDB" id="A0A031WDW0"/>
<organism evidence="8">
    <name type="scientific">Clostridioides difficile</name>
    <name type="common">Peptoclostridium difficile</name>
    <dbReference type="NCBI Taxonomy" id="1496"/>
    <lineage>
        <taxon>Bacteria</taxon>
        <taxon>Bacillati</taxon>
        <taxon>Bacillota</taxon>
        <taxon>Clostridia</taxon>
        <taxon>Peptostreptococcales</taxon>
        <taxon>Peptostreptococcaceae</taxon>
        <taxon>Clostridioides</taxon>
    </lineage>
</organism>
<reference evidence="8" key="1">
    <citation type="submission" date="2014-07" db="EMBL/GenBank/DDBJ databases">
        <authorList>
            <person name="Monot Marc"/>
        </authorList>
    </citation>
    <scope>NUCLEOTIDE SEQUENCE</scope>
    <source>
        <strain evidence="9">7032989</strain>
        <strain evidence="7">7032994</strain>
    </source>
</reference>
<reference evidence="12 14" key="2">
    <citation type="submission" date="2019-04" db="EMBL/GenBank/DDBJ databases">
        <authorList>
            <consortium name="Pathogen Informatics"/>
        </authorList>
    </citation>
    <scope>NUCLEOTIDE SEQUENCE [LARGE SCALE GENOMIC DNA]</scope>
    <source>
        <strain evidence="11 13">078GUE027</strain>
        <strain evidence="10">Clo34</strain>
        <strain evidence="15">clo34</strain>
        <strain evidence="14">tl291</strain>
        <strain evidence="12">Tl291</strain>
    </source>
</reference>
<dbReference type="EMBL" id="LK932401">
    <property type="protein sequence ID" value="CDS87127.1"/>
    <property type="molecule type" value="Genomic_DNA"/>
</dbReference>
<evidence type="ECO:0000313" key="14">
    <source>
        <dbReference type="Proteomes" id="UP000372533"/>
    </source>
</evidence>
<evidence type="ECO:0000313" key="12">
    <source>
        <dbReference type="EMBL" id="VHX93632.1"/>
    </source>
</evidence>
<dbReference type="PIRSF" id="PIRSF036382">
    <property type="entry name" value="RR_antiterm"/>
    <property type="match status" value="1"/>
</dbReference>
<dbReference type="InterPro" id="IPR008327">
    <property type="entry name" value="Sig_transdc_resp-reg_antiterm"/>
</dbReference>
<evidence type="ECO:0000313" key="9">
    <source>
        <dbReference type="EMBL" id="CDT10464.1"/>
    </source>
</evidence>
<dbReference type="Proteomes" id="UP000372533">
    <property type="component" value="Unassembled WGS sequence"/>
</dbReference>
<dbReference type="EMBL" id="CAADAN010000003">
    <property type="protein sequence ID" value="VFD30719.1"/>
    <property type="molecule type" value="Genomic_DNA"/>
</dbReference>
<dbReference type="OMA" id="QKTSMDR"/>
<dbReference type="EMBL" id="CAADAT010000001">
    <property type="protein sequence ID" value="VFD52790.1"/>
    <property type="molecule type" value="Genomic_DNA"/>
</dbReference>
<dbReference type="InterPro" id="IPR005561">
    <property type="entry name" value="ANTAR"/>
</dbReference>
<evidence type="ECO:0000313" key="7">
    <source>
        <dbReference type="EMBL" id="CDS87127.1"/>
    </source>
</evidence>
<dbReference type="PATRIC" id="fig|1496.1372.peg.3656"/>
<evidence type="ECO:0000313" key="15">
    <source>
        <dbReference type="Proteomes" id="UP000411588"/>
    </source>
</evidence>
<evidence type="ECO:0000256" key="3">
    <source>
        <dbReference type="PROSITE-ProRule" id="PRU00169"/>
    </source>
</evidence>
<dbReference type="KEGG" id="pdf:CD630DERM_19100"/>
<dbReference type="EMBL" id="LK932972">
    <property type="protein sequence ID" value="CDT10464.1"/>
    <property type="molecule type" value="Genomic_DNA"/>
</dbReference>
<dbReference type="RefSeq" id="WP_003423977.1">
    <property type="nucleotide sequence ID" value="NZ_BAABSG010000001.1"/>
</dbReference>
<dbReference type="InterPro" id="IPR011006">
    <property type="entry name" value="CheY-like_superfamily"/>
</dbReference>
<dbReference type="InterPro" id="IPR048029">
    <property type="entry name" value="PdtaR_REC"/>
</dbReference>
<keyword evidence="3" id="KW-0597">Phosphoprotein</keyword>
<dbReference type="PANTHER" id="PTHR43228">
    <property type="entry name" value="TWO-COMPONENT RESPONSE REGULATOR"/>
    <property type="match status" value="1"/>
</dbReference>
<feature type="domain" description="Response regulatory" evidence="5">
    <location>
        <begin position="4"/>
        <end position="119"/>
    </location>
</feature>
<dbReference type="GO" id="GO:0003723">
    <property type="term" value="F:RNA binding"/>
    <property type="evidence" value="ECO:0007669"/>
    <property type="project" value="InterPro"/>
</dbReference>
<evidence type="ECO:0000313" key="13">
    <source>
        <dbReference type="Proteomes" id="UP000346772"/>
    </source>
</evidence>
<evidence type="ECO:0000313" key="8">
    <source>
        <dbReference type="EMBL" id="CDS87810.1"/>
    </source>
</evidence>
<dbReference type="SMART" id="SM00448">
    <property type="entry name" value="REC"/>
    <property type="match status" value="1"/>
</dbReference>
<dbReference type="EMBL" id="CAAJVP010000001">
    <property type="protein sequence ID" value="VHX93632.1"/>
    <property type="molecule type" value="Genomic_DNA"/>
</dbReference>
<dbReference type="Proteomes" id="UP000411588">
    <property type="component" value="Unassembled WGS sequence"/>
</dbReference>
<comment type="function">
    <text evidence="2">May play the central regulatory role in sporulation. It may be an element of the effector pathway responsible for the activation of sporulation genes in response to nutritional stress. Spo0A may act in concert with spo0H (a sigma factor) to control the expression of some genes that are critical to the sporulation process.</text>
</comment>
<evidence type="ECO:0000313" key="10">
    <source>
        <dbReference type="EMBL" id="VFD30719.1"/>
    </source>
</evidence>
<dbReference type="InterPro" id="IPR052048">
    <property type="entry name" value="ST_Response_Regulator"/>
</dbReference>
<dbReference type="PANTHER" id="PTHR43228:SF1">
    <property type="entry name" value="TWO-COMPONENT RESPONSE REGULATOR ARR22"/>
    <property type="match status" value="1"/>
</dbReference>
<evidence type="ECO:0000259" key="5">
    <source>
        <dbReference type="PROSITE" id="PS50110"/>
    </source>
</evidence>
<dbReference type="Pfam" id="PF03861">
    <property type="entry name" value="ANTAR"/>
    <property type="match status" value="1"/>
</dbReference>
<evidence type="ECO:0000313" key="11">
    <source>
        <dbReference type="EMBL" id="VFD52790.1"/>
    </source>
</evidence>
<feature type="coiled-coil region" evidence="4">
    <location>
        <begin position="115"/>
        <end position="142"/>
    </location>
</feature>
<dbReference type="Pfam" id="PF00072">
    <property type="entry name" value="Response_reg"/>
    <property type="match status" value="1"/>
</dbReference>
<dbReference type="CDD" id="cd19932">
    <property type="entry name" value="REC_PdtaR-like"/>
    <property type="match status" value="1"/>
</dbReference>
<dbReference type="InterPro" id="IPR036388">
    <property type="entry name" value="WH-like_DNA-bd_sf"/>
</dbReference>
<dbReference type="Gene3D" id="3.40.50.2300">
    <property type="match status" value="1"/>
</dbReference>
<name>A0A031WDW0_CLODI</name>
<keyword evidence="4" id="KW-0175">Coiled coil</keyword>
<dbReference type="EMBL" id="LK932517">
    <property type="protein sequence ID" value="CDS87810.1"/>
    <property type="molecule type" value="Genomic_DNA"/>
</dbReference>
<evidence type="ECO:0000256" key="4">
    <source>
        <dbReference type="SAM" id="Coils"/>
    </source>
</evidence>
<proteinExistence type="predicted"/>
<dbReference type="InterPro" id="IPR001789">
    <property type="entry name" value="Sig_transdc_resp-reg_receiver"/>
</dbReference>
<sequence>MGKKILLVDDEPLLRMDTKDILESHGYEIIGEASDGFEAVEMCKKHKPDLVIMDIEMPILDGIKAGKIICKENLAGGVLLLTSFEDKEYVEKAKSIGAYGYLVKTASEKSLIPTIEMCLNKVNEFEKMKKDLEKVNSKLNERKLVERAKGILIREFKISEDEAYTRIRKLSMDKRTTMMEIAKMIIIGYDD</sequence>
<dbReference type="OrthoDB" id="9779069at2"/>
<dbReference type="PROSITE" id="PS50110">
    <property type="entry name" value="RESPONSE_REGULATORY"/>
    <property type="match status" value="1"/>
</dbReference>
<dbReference type="PROSITE" id="PS50921">
    <property type="entry name" value="ANTAR"/>
    <property type="match status" value="1"/>
</dbReference>
<accession>A0A031WDW0</accession>
<evidence type="ECO:0000256" key="2">
    <source>
        <dbReference type="ARBA" id="ARBA00024867"/>
    </source>
</evidence>
<feature type="domain" description="ANTAR" evidence="6">
    <location>
        <begin position="125"/>
        <end position="186"/>
    </location>
</feature>
<protein>
    <recommendedName>
        <fullName evidence="1">Stage 0 sporulation protein A homolog</fullName>
    </recommendedName>
</protein>
<dbReference type="SUPFAM" id="SSF52172">
    <property type="entry name" value="CheY-like"/>
    <property type="match status" value="1"/>
</dbReference>